<dbReference type="InterPro" id="IPR051441">
    <property type="entry name" value="SelW_related"/>
</dbReference>
<dbReference type="Pfam" id="PF10262">
    <property type="entry name" value="Rdx"/>
    <property type="match status" value="1"/>
</dbReference>
<evidence type="ECO:0000313" key="1">
    <source>
        <dbReference type="EMBL" id="KAK2911602.1"/>
    </source>
</evidence>
<evidence type="ECO:0000313" key="2">
    <source>
        <dbReference type="Proteomes" id="UP001187343"/>
    </source>
</evidence>
<gene>
    <name evidence="1" type="ORF">Q8A67_003735</name>
</gene>
<organism evidence="1 2">
    <name type="scientific">Cirrhinus molitorella</name>
    <name type="common">mud carp</name>
    <dbReference type="NCBI Taxonomy" id="172907"/>
    <lineage>
        <taxon>Eukaryota</taxon>
        <taxon>Metazoa</taxon>
        <taxon>Chordata</taxon>
        <taxon>Craniata</taxon>
        <taxon>Vertebrata</taxon>
        <taxon>Euteleostomi</taxon>
        <taxon>Actinopterygii</taxon>
        <taxon>Neopterygii</taxon>
        <taxon>Teleostei</taxon>
        <taxon>Ostariophysi</taxon>
        <taxon>Cypriniformes</taxon>
        <taxon>Cyprinidae</taxon>
        <taxon>Labeoninae</taxon>
        <taxon>Labeonini</taxon>
        <taxon>Cirrhinus</taxon>
    </lineage>
</organism>
<sequence length="147" mass="16340">MGEVCFFLLVVQNDAPQAPPQIFHNNPGNGITILSRTESISLSSASAHATAQPPLDPVKTRSNCQNDRQSSYHLLWWMRFTRLKTLLEDEFPGELEITGEGTPSTTGWFEVEVNNQLVHSKKNGDGFVDSDIKLKAVVTAIEKAMRK</sequence>
<accession>A0AA88QA37</accession>
<dbReference type="Gene3D" id="3.40.30.10">
    <property type="entry name" value="Glutaredoxin"/>
    <property type="match status" value="1"/>
</dbReference>
<comment type="caution">
    <text evidence="1">The sequence shown here is derived from an EMBL/GenBank/DDBJ whole genome shotgun (WGS) entry which is preliminary data.</text>
</comment>
<name>A0AA88QA37_9TELE</name>
<dbReference type="NCBIfam" id="TIGR02174">
    <property type="entry name" value="CXXU_selWTH"/>
    <property type="match status" value="1"/>
</dbReference>
<dbReference type="GO" id="GO:0005829">
    <property type="term" value="C:cytosol"/>
    <property type="evidence" value="ECO:0007669"/>
    <property type="project" value="TreeGrafter"/>
</dbReference>
<dbReference type="InterPro" id="IPR036249">
    <property type="entry name" value="Thioredoxin-like_sf"/>
</dbReference>
<dbReference type="AlphaFoldDB" id="A0AA88QA37"/>
<dbReference type="InterPro" id="IPR011893">
    <property type="entry name" value="Selenoprotein_Rdx-typ"/>
</dbReference>
<protein>
    <submittedName>
        <fullName evidence="1">Uncharacterized protein</fullName>
    </submittedName>
</protein>
<dbReference type="PANTHER" id="PTHR15124:SF18">
    <property type="entry name" value="SELENOPROTEIN W"/>
    <property type="match status" value="1"/>
</dbReference>
<dbReference type="EMBL" id="JAUYZG010000003">
    <property type="protein sequence ID" value="KAK2911602.1"/>
    <property type="molecule type" value="Genomic_DNA"/>
</dbReference>
<dbReference type="Proteomes" id="UP001187343">
    <property type="component" value="Unassembled WGS sequence"/>
</dbReference>
<reference evidence="1" key="1">
    <citation type="submission" date="2023-08" db="EMBL/GenBank/DDBJ databases">
        <title>Chromosome-level Genome Assembly of mud carp (Cirrhinus molitorella).</title>
        <authorList>
            <person name="Liu H."/>
        </authorList>
    </citation>
    <scope>NUCLEOTIDE SEQUENCE</scope>
    <source>
        <strain evidence="1">Prfri</strain>
        <tissue evidence="1">Muscle</tissue>
    </source>
</reference>
<dbReference type="SUPFAM" id="SSF52833">
    <property type="entry name" value="Thioredoxin-like"/>
    <property type="match status" value="1"/>
</dbReference>
<proteinExistence type="predicted"/>
<keyword evidence="2" id="KW-1185">Reference proteome</keyword>
<dbReference type="PANTHER" id="PTHR15124">
    <property type="entry name" value="SELENOPROTEIN W"/>
    <property type="match status" value="1"/>
</dbReference>